<dbReference type="Proteomes" id="UP000814140">
    <property type="component" value="Unassembled WGS sequence"/>
</dbReference>
<accession>A0ACB8TCQ6</accession>
<reference evidence="1" key="2">
    <citation type="journal article" date="2022" name="New Phytol.">
        <title>Evolutionary transition to the ectomycorrhizal habit in the genomes of a hyperdiverse lineage of mushroom-forming fungi.</title>
        <authorList>
            <person name="Looney B."/>
            <person name="Miyauchi S."/>
            <person name="Morin E."/>
            <person name="Drula E."/>
            <person name="Courty P.E."/>
            <person name="Kohler A."/>
            <person name="Kuo A."/>
            <person name="LaButti K."/>
            <person name="Pangilinan J."/>
            <person name="Lipzen A."/>
            <person name="Riley R."/>
            <person name="Andreopoulos W."/>
            <person name="He G."/>
            <person name="Johnson J."/>
            <person name="Nolan M."/>
            <person name="Tritt A."/>
            <person name="Barry K.W."/>
            <person name="Grigoriev I.V."/>
            <person name="Nagy L.G."/>
            <person name="Hibbett D."/>
            <person name="Henrissat B."/>
            <person name="Matheny P.B."/>
            <person name="Labbe J."/>
            <person name="Martin F.M."/>
        </authorList>
    </citation>
    <scope>NUCLEOTIDE SEQUENCE</scope>
    <source>
        <strain evidence="1">HHB10654</strain>
    </source>
</reference>
<evidence type="ECO:0000313" key="1">
    <source>
        <dbReference type="EMBL" id="KAI0066205.1"/>
    </source>
</evidence>
<proteinExistence type="predicted"/>
<evidence type="ECO:0000313" key="2">
    <source>
        <dbReference type="Proteomes" id="UP000814140"/>
    </source>
</evidence>
<name>A0ACB8TCQ6_9AGAM</name>
<dbReference type="EMBL" id="MU277193">
    <property type="protein sequence ID" value="KAI0066205.1"/>
    <property type="molecule type" value="Genomic_DNA"/>
</dbReference>
<gene>
    <name evidence="1" type="ORF">BV25DRAFT_1797180</name>
</gene>
<protein>
    <submittedName>
        <fullName evidence="1">Fungal pheromone GPCR STE3-type</fullName>
    </submittedName>
</protein>
<organism evidence="1 2">
    <name type="scientific">Artomyces pyxidatus</name>
    <dbReference type="NCBI Taxonomy" id="48021"/>
    <lineage>
        <taxon>Eukaryota</taxon>
        <taxon>Fungi</taxon>
        <taxon>Dikarya</taxon>
        <taxon>Basidiomycota</taxon>
        <taxon>Agaricomycotina</taxon>
        <taxon>Agaricomycetes</taxon>
        <taxon>Russulales</taxon>
        <taxon>Auriscalpiaceae</taxon>
        <taxon>Artomyces</taxon>
    </lineage>
</organism>
<comment type="caution">
    <text evidence="1">The sequence shown here is derived from an EMBL/GenBank/DDBJ whole genome shotgun (WGS) entry which is preliminary data.</text>
</comment>
<sequence length="332" mass="37739">MSDPSNTAFIVFSFLGFVLVLIPFYWHYKAGNTGTCLYMFWASLGCLNAGVNAIVWNGNWADPAPVWCDISTRIILAENSAISASTLCITRRLYLIATNTVGSKRREAIINFSLGLGFPILNVALTYIVQGQRYFIYEYVGCWPALIDTQPTYPLFYVWPIIFGLVSAGYGLATMWTLIRHRRDIHSVASETARESFRVNKNLYIRLMILCCVDIALTLPITSYIIYGSTRDAYQPWVSWKFLHAGFSHIYTLSAAFWRSNSQAWANMELSRWTNPFNAIVFFLLFGLAQEANRHYILVYKFAKKVGSSWIGSSSRPLSRYVLLLVLTGNCY</sequence>
<reference evidence="1" key="1">
    <citation type="submission" date="2021-03" db="EMBL/GenBank/DDBJ databases">
        <authorList>
            <consortium name="DOE Joint Genome Institute"/>
            <person name="Ahrendt S."/>
            <person name="Looney B.P."/>
            <person name="Miyauchi S."/>
            <person name="Morin E."/>
            <person name="Drula E."/>
            <person name="Courty P.E."/>
            <person name="Chicoki N."/>
            <person name="Fauchery L."/>
            <person name="Kohler A."/>
            <person name="Kuo A."/>
            <person name="Labutti K."/>
            <person name="Pangilinan J."/>
            <person name="Lipzen A."/>
            <person name="Riley R."/>
            <person name="Andreopoulos W."/>
            <person name="He G."/>
            <person name="Johnson J."/>
            <person name="Barry K.W."/>
            <person name="Grigoriev I.V."/>
            <person name="Nagy L."/>
            <person name="Hibbett D."/>
            <person name="Henrissat B."/>
            <person name="Matheny P.B."/>
            <person name="Labbe J."/>
            <person name="Martin F."/>
        </authorList>
    </citation>
    <scope>NUCLEOTIDE SEQUENCE</scope>
    <source>
        <strain evidence="1">HHB10654</strain>
    </source>
</reference>
<keyword evidence="2" id="KW-1185">Reference proteome</keyword>